<keyword evidence="3" id="KW-1003">Cell membrane</keyword>
<proteinExistence type="inferred from homology"/>
<keyword evidence="2 9" id="KW-0813">Transport</keyword>
<dbReference type="InterPro" id="IPR007387">
    <property type="entry name" value="TRAP_DctQ"/>
</dbReference>
<dbReference type="EMBL" id="JBAKBA010000004">
    <property type="protein sequence ID" value="MEL0658133.1"/>
    <property type="molecule type" value="Genomic_DNA"/>
</dbReference>
<feature type="domain" description="Tripartite ATP-independent periplasmic transporters DctQ component" evidence="10">
    <location>
        <begin position="24"/>
        <end position="147"/>
    </location>
</feature>
<feature type="transmembrane region" description="Helical" evidence="9">
    <location>
        <begin position="14"/>
        <end position="32"/>
    </location>
</feature>
<reference evidence="11 12" key="1">
    <citation type="submission" date="2024-02" db="EMBL/GenBank/DDBJ databases">
        <title>Bacteria isolated from the canopy kelp, Nereocystis luetkeana.</title>
        <authorList>
            <person name="Pfister C.A."/>
            <person name="Younker I.T."/>
            <person name="Light S.H."/>
        </authorList>
    </citation>
    <scope>NUCLEOTIDE SEQUENCE [LARGE SCALE GENOMIC DNA]</scope>
    <source>
        <strain evidence="11 12">TI.2.07</strain>
    </source>
</reference>
<evidence type="ECO:0000313" key="12">
    <source>
        <dbReference type="Proteomes" id="UP001366060"/>
    </source>
</evidence>
<feature type="transmembrane region" description="Helical" evidence="9">
    <location>
        <begin position="127"/>
        <end position="146"/>
    </location>
</feature>
<dbReference type="RefSeq" id="WP_341626845.1">
    <property type="nucleotide sequence ID" value="NZ_JBAKBA010000004.1"/>
</dbReference>
<keyword evidence="6 9" id="KW-1133">Transmembrane helix</keyword>
<keyword evidence="5 9" id="KW-0812">Transmembrane</keyword>
<evidence type="ECO:0000256" key="5">
    <source>
        <dbReference type="ARBA" id="ARBA00022692"/>
    </source>
</evidence>
<comment type="caution">
    <text evidence="11">The sequence shown here is derived from an EMBL/GenBank/DDBJ whole genome shotgun (WGS) entry which is preliminary data.</text>
</comment>
<evidence type="ECO:0000256" key="9">
    <source>
        <dbReference type="RuleBase" id="RU369079"/>
    </source>
</evidence>
<keyword evidence="7 9" id="KW-0472">Membrane</keyword>
<comment type="similarity">
    <text evidence="8 9">Belongs to the TRAP transporter small permease family.</text>
</comment>
<comment type="subcellular location">
    <subcellularLocation>
        <location evidence="1 9">Cell inner membrane</location>
        <topology evidence="1 9">Multi-pass membrane protein</topology>
    </subcellularLocation>
</comment>
<evidence type="ECO:0000256" key="3">
    <source>
        <dbReference type="ARBA" id="ARBA00022475"/>
    </source>
</evidence>
<evidence type="ECO:0000256" key="2">
    <source>
        <dbReference type="ARBA" id="ARBA00022448"/>
    </source>
</evidence>
<evidence type="ECO:0000256" key="7">
    <source>
        <dbReference type="ARBA" id="ARBA00023136"/>
    </source>
</evidence>
<name>A0ABU9H8T1_9GAMM</name>
<accession>A0ABU9H8T1</accession>
<keyword evidence="12" id="KW-1185">Reference proteome</keyword>
<evidence type="ECO:0000256" key="6">
    <source>
        <dbReference type="ARBA" id="ARBA00022989"/>
    </source>
</evidence>
<dbReference type="Pfam" id="PF04290">
    <property type="entry name" value="DctQ"/>
    <property type="match status" value="1"/>
</dbReference>
<feature type="transmembrane region" description="Helical" evidence="9">
    <location>
        <begin position="85"/>
        <end position="107"/>
    </location>
</feature>
<comment type="subunit">
    <text evidence="9">The complex comprises the extracytoplasmic solute receptor protein and the two transmembrane proteins.</text>
</comment>
<dbReference type="InterPro" id="IPR055348">
    <property type="entry name" value="DctQ"/>
</dbReference>
<protein>
    <recommendedName>
        <fullName evidence="9">TRAP transporter small permease protein</fullName>
    </recommendedName>
</protein>
<feature type="transmembrane region" description="Helical" evidence="9">
    <location>
        <begin position="47"/>
        <end position="64"/>
    </location>
</feature>
<dbReference type="PANTHER" id="PTHR35011:SF2">
    <property type="entry name" value="2,3-DIKETO-L-GULONATE TRAP TRANSPORTER SMALL PERMEASE PROTEIN YIAM"/>
    <property type="match status" value="1"/>
</dbReference>
<dbReference type="Proteomes" id="UP001366060">
    <property type="component" value="Unassembled WGS sequence"/>
</dbReference>
<dbReference type="PANTHER" id="PTHR35011">
    <property type="entry name" value="2,3-DIKETO-L-GULONATE TRAP TRANSPORTER SMALL PERMEASE PROTEIN YIAM"/>
    <property type="match status" value="1"/>
</dbReference>
<evidence type="ECO:0000313" key="11">
    <source>
        <dbReference type="EMBL" id="MEL0658133.1"/>
    </source>
</evidence>
<evidence type="ECO:0000256" key="8">
    <source>
        <dbReference type="ARBA" id="ARBA00038436"/>
    </source>
</evidence>
<evidence type="ECO:0000256" key="4">
    <source>
        <dbReference type="ARBA" id="ARBA00022519"/>
    </source>
</evidence>
<comment type="function">
    <text evidence="9">Part of the tripartite ATP-independent periplasmic (TRAP) transport system.</text>
</comment>
<evidence type="ECO:0000256" key="1">
    <source>
        <dbReference type="ARBA" id="ARBA00004429"/>
    </source>
</evidence>
<sequence length="199" mass="23539">MKIILKIFDNLESYLCRALLVTFVTLLFVQILTRELFGYSITWSEELSVYLFVWFVFLGSSYAAKLSAHNRVTFQYKWIPDKLSTFLELLSDVIWVSFNSYFIYISYDFVFNRMNLFWKSQTLGVPMKYIYLILPIAFTLMTIRILQVNYLKFIKGVEVIDPESQEMNELINTDISEDIHQQTDKKTVSESSLEMEKKS</sequence>
<evidence type="ECO:0000259" key="10">
    <source>
        <dbReference type="Pfam" id="PF04290"/>
    </source>
</evidence>
<organism evidence="11 12">
    <name type="scientific">Psychromonas arctica</name>
    <dbReference type="NCBI Taxonomy" id="168275"/>
    <lineage>
        <taxon>Bacteria</taxon>
        <taxon>Pseudomonadati</taxon>
        <taxon>Pseudomonadota</taxon>
        <taxon>Gammaproteobacteria</taxon>
        <taxon>Alteromonadales</taxon>
        <taxon>Psychromonadaceae</taxon>
        <taxon>Psychromonas</taxon>
    </lineage>
</organism>
<gene>
    <name evidence="11" type="ORF">V6255_03175</name>
</gene>
<keyword evidence="4 9" id="KW-0997">Cell inner membrane</keyword>